<accession>A0ABY6D1M5</accession>
<dbReference type="InterPro" id="IPR011067">
    <property type="entry name" value="Plasmid_toxin/cell-grow_inhib"/>
</dbReference>
<dbReference type="Gene3D" id="2.30.30.110">
    <property type="match status" value="1"/>
</dbReference>
<dbReference type="EMBL" id="CP106735">
    <property type="protein sequence ID" value="UXX80046.1"/>
    <property type="molecule type" value="Genomic_DNA"/>
</dbReference>
<gene>
    <name evidence="2" type="ORF">N7E81_02865</name>
</gene>
<keyword evidence="1" id="KW-0378">Hydrolase</keyword>
<dbReference type="Pfam" id="PF02452">
    <property type="entry name" value="PemK_toxin"/>
    <property type="match status" value="1"/>
</dbReference>
<evidence type="ECO:0000313" key="2">
    <source>
        <dbReference type="EMBL" id="UXX80046.1"/>
    </source>
</evidence>
<dbReference type="InterPro" id="IPR003477">
    <property type="entry name" value="PemK-like"/>
</dbReference>
<keyword evidence="1" id="KW-0540">Nuclease</keyword>
<dbReference type="SUPFAM" id="SSF50118">
    <property type="entry name" value="Cell growth inhibitor/plasmid maintenance toxic component"/>
    <property type="match status" value="1"/>
</dbReference>
<dbReference type="Proteomes" id="UP001062165">
    <property type="component" value="Chromosome"/>
</dbReference>
<evidence type="ECO:0000313" key="3">
    <source>
        <dbReference type="Proteomes" id="UP001062165"/>
    </source>
</evidence>
<comment type="similarity">
    <text evidence="1">Belongs to the PemK/MazF family.</text>
</comment>
<name>A0ABY6D1M5_9BACT</name>
<comment type="function">
    <text evidence="1">Toxic component of a type II toxin-antitoxin (TA) system.</text>
</comment>
<dbReference type="EC" id="3.1.-.-" evidence="1"/>
<protein>
    <recommendedName>
        <fullName evidence="1">mRNA interferase</fullName>
        <ecNumber evidence="1">3.1.-.-</ecNumber>
    </recommendedName>
</protein>
<dbReference type="RefSeq" id="WP_263051776.1">
    <property type="nucleotide sequence ID" value="NZ_CP106735.1"/>
</dbReference>
<keyword evidence="1" id="KW-0255">Endonuclease</keyword>
<sequence length="114" mass="12669">MKRFEVWLANLNPQRSAEIGKVRPVLIVQSNLLSDVGHPSTLICPITTNVNADLKILRVALAIGEGGLDRPSDVIIDQLRAVDNKRLITRKGKIATESIKKVKHNINVVLDLDW</sequence>
<reference evidence="2" key="1">
    <citation type="submission" date="2022-10" db="EMBL/GenBank/DDBJ databases">
        <title>Comparative genomics and taxonomic characterization of three novel marine species of genus Reichenbachiella exhibiting antioxidant and polysaccharide degradation activities.</title>
        <authorList>
            <person name="Muhammad N."/>
            <person name="Lee Y.-J."/>
            <person name="Ko J."/>
            <person name="Kim S.-G."/>
        </authorList>
    </citation>
    <scope>NUCLEOTIDE SEQUENCE</scope>
    <source>
        <strain evidence="2">Wsw4-B4</strain>
    </source>
</reference>
<organism evidence="2 3">
    <name type="scientific">Reichenbachiella carrageenanivorans</name>
    <dbReference type="NCBI Taxonomy" id="2979869"/>
    <lineage>
        <taxon>Bacteria</taxon>
        <taxon>Pseudomonadati</taxon>
        <taxon>Bacteroidota</taxon>
        <taxon>Cytophagia</taxon>
        <taxon>Cytophagales</taxon>
        <taxon>Reichenbachiellaceae</taxon>
        <taxon>Reichenbachiella</taxon>
    </lineage>
</organism>
<dbReference type="PIRSF" id="PIRSF033490">
    <property type="entry name" value="MazF"/>
    <property type="match status" value="1"/>
</dbReference>
<dbReference type="PANTHER" id="PTHR33988">
    <property type="entry name" value="ENDORIBONUCLEASE MAZF-RELATED"/>
    <property type="match status" value="1"/>
</dbReference>
<evidence type="ECO:0000256" key="1">
    <source>
        <dbReference type="PIRNR" id="PIRNR033490"/>
    </source>
</evidence>
<keyword evidence="3" id="KW-1185">Reference proteome</keyword>
<dbReference type="PANTHER" id="PTHR33988:SF2">
    <property type="entry name" value="ENDORIBONUCLEASE MAZF"/>
    <property type="match status" value="1"/>
</dbReference>
<proteinExistence type="inferred from homology"/>